<dbReference type="SUPFAM" id="SSF81343">
    <property type="entry name" value="Fumarate reductase respiratory complex transmembrane subunits"/>
    <property type="match status" value="1"/>
</dbReference>
<dbReference type="GO" id="GO:0046872">
    <property type="term" value="F:metal ion binding"/>
    <property type="evidence" value="ECO:0007669"/>
    <property type="project" value="UniProtKB-KW"/>
</dbReference>
<dbReference type="InterPro" id="IPR018495">
    <property type="entry name" value="Succ_DH_cyt_bsu_CS"/>
</dbReference>
<evidence type="ECO:0000256" key="4">
    <source>
        <dbReference type="ARBA" id="ARBA00022723"/>
    </source>
</evidence>
<feature type="transmembrane region" description="Helical" evidence="8">
    <location>
        <begin position="85"/>
        <end position="108"/>
    </location>
</feature>
<feature type="transmembrane region" description="Helical" evidence="8">
    <location>
        <begin position="166"/>
        <end position="187"/>
    </location>
</feature>
<evidence type="ECO:0000313" key="9">
    <source>
        <dbReference type="EMBL" id="KAK1766250.1"/>
    </source>
</evidence>
<evidence type="ECO:0000256" key="2">
    <source>
        <dbReference type="ARBA" id="ARBA00022617"/>
    </source>
</evidence>
<evidence type="ECO:0000313" key="10">
    <source>
        <dbReference type="Proteomes" id="UP001244011"/>
    </source>
</evidence>
<dbReference type="InterPro" id="IPR034804">
    <property type="entry name" value="SQR/QFR_C/D"/>
</dbReference>
<name>A0AAJ0BXE5_9PEZI</name>
<accession>A0AAJ0BXE5</accession>
<keyword evidence="4" id="KW-0479">Metal-binding</keyword>
<keyword evidence="5 8" id="KW-1133">Transmembrane helix</keyword>
<dbReference type="GO" id="GO:0005739">
    <property type="term" value="C:mitochondrion"/>
    <property type="evidence" value="ECO:0007669"/>
    <property type="project" value="GOC"/>
</dbReference>
<evidence type="ECO:0000256" key="5">
    <source>
        <dbReference type="ARBA" id="ARBA00022989"/>
    </source>
</evidence>
<keyword evidence="2" id="KW-0349">Heme</keyword>
<dbReference type="NCBIfam" id="TIGR02970">
    <property type="entry name" value="succ_dehyd_cytB"/>
    <property type="match status" value="1"/>
</dbReference>
<dbReference type="GO" id="GO:0016020">
    <property type="term" value="C:membrane"/>
    <property type="evidence" value="ECO:0007669"/>
    <property type="project" value="UniProtKB-SubCell"/>
</dbReference>
<evidence type="ECO:0000256" key="6">
    <source>
        <dbReference type="ARBA" id="ARBA00023004"/>
    </source>
</evidence>
<dbReference type="InterPro" id="IPR000701">
    <property type="entry name" value="SuccDH_FuR_B_TM-su"/>
</dbReference>
<dbReference type="PANTHER" id="PTHR10978">
    <property type="entry name" value="SUCCINATE DEHYDROGENASE CYTOCHROME B560 SUBUNIT"/>
    <property type="match status" value="1"/>
</dbReference>
<dbReference type="Pfam" id="PF01127">
    <property type="entry name" value="Sdh_cyt"/>
    <property type="match status" value="1"/>
</dbReference>
<keyword evidence="6" id="KW-0408">Iron</keyword>
<dbReference type="PANTHER" id="PTHR10978:SF5">
    <property type="entry name" value="SUCCINATE DEHYDROGENASE CYTOCHROME B560 SUBUNIT, MITOCHONDRIAL"/>
    <property type="match status" value="1"/>
</dbReference>
<keyword evidence="3 8" id="KW-0812">Transmembrane</keyword>
<dbReference type="GO" id="GO:0006121">
    <property type="term" value="P:mitochondrial electron transport, succinate to ubiquinone"/>
    <property type="evidence" value="ECO:0007669"/>
    <property type="project" value="TreeGrafter"/>
</dbReference>
<dbReference type="EMBL" id="MU839012">
    <property type="protein sequence ID" value="KAK1766250.1"/>
    <property type="molecule type" value="Genomic_DNA"/>
</dbReference>
<protein>
    <recommendedName>
        <fullName evidence="11">Succinate dehydrogenase cytochrome b560 subunit</fullName>
    </recommendedName>
</protein>
<dbReference type="GO" id="GO:0009055">
    <property type="term" value="F:electron transfer activity"/>
    <property type="evidence" value="ECO:0007669"/>
    <property type="project" value="InterPro"/>
</dbReference>
<evidence type="ECO:0000256" key="3">
    <source>
        <dbReference type="ARBA" id="ARBA00022692"/>
    </source>
</evidence>
<feature type="transmembrane region" description="Helical" evidence="8">
    <location>
        <begin position="120"/>
        <end position="145"/>
    </location>
</feature>
<dbReference type="GO" id="GO:0006099">
    <property type="term" value="P:tricarboxylic acid cycle"/>
    <property type="evidence" value="ECO:0007669"/>
    <property type="project" value="InterPro"/>
</dbReference>
<dbReference type="CDD" id="cd03499">
    <property type="entry name" value="SQR_TypeC_SdhC"/>
    <property type="match status" value="1"/>
</dbReference>
<gene>
    <name evidence="9" type="ORF">QBC33DRAFT_570960</name>
</gene>
<dbReference type="GeneID" id="85313773"/>
<evidence type="ECO:0008006" key="11">
    <source>
        <dbReference type="Google" id="ProtNLM"/>
    </source>
</evidence>
<dbReference type="InterPro" id="IPR014314">
    <property type="entry name" value="Succ_DH_cytb556"/>
</dbReference>
<comment type="caution">
    <text evidence="9">The sequence shown here is derived from an EMBL/GenBank/DDBJ whole genome shotgun (WGS) entry which is preliminary data.</text>
</comment>
<proteinExistence type="predicted"/>
<keyword evidence="7 8" id="KW-0472">Membrane</keyword>
<dbReference type="Gene3D" id="1.20.1300.10">
    <property type="entry name" value="Fumarate reductase/succinate dehydrogenase, transmembrane subunit"/>
    <property type="match status" value="1"/>
</dbReference>
<comment type="subcellular location">
    <subcellularLocation>
        <location evidence="1">Membrane</location>
        <topology evidence="1">Multi-pass membrane protein</topology>
    </subcellularLocation>
</comment>
<dbReference type="PROSITE" id="PS01001">
    <property type="entry name" value="SDH_CYT_2"/>
    <property type="match status" value="1"/>
</dbReference>
<keyword evidence="10" id="KW-1185">Reference proteome</keyword>
<dbReference type="RefSeq" id="XP_060282463.1">
    <property type="nucleotide sequence ID" value="XM_060430586.1"/>
</dbReference>
<dbReference type="Proteomes" id="UP001244011">
    <property type="component" value="Unassembled WGS sequence"/>
</dbReference>
<evidence type="ECO:0000256" key="7">
    <source>
        <dbReference type="ARBA" id="ARBA00023136"/>
    </source>
</evidence>
<organism evidence="9 10">
    <name type="scientific">Phialemonium atrogriseum</name>
    <dbReference type="NCBI Taxonomy" id="1093897"/>
    <lineage>
        <taxon>Eukaryota</taxon>
        <taxon>Fungi</taxon>
        <taxon>Dikarya</taxon>
        <taxon>Ascomycota</taxon>
        <taxon>Pezizomycotina</taxon>
        <taxon>Sordariomycetes</taxon>
        <taxon>Sordariomycetidae</taxon>
        <taxon>Cephalothecales</taxon>
        <taxon>Cephalothecaceae</taxon>
        <taxon>Phialemonium</taxon>
    </lineage>
</organism>
<reference evidence="9" key="1">
    <citation type="submission" date="2023-06" db="EMBL/GenBank/DDBJ databases">
        <title>Genome-scale phylogeny and comparative genomics of the fungal order Sordariales.</title>
        <authorList>
            <consortium name="Lawrence Berkeley National Laboratory"/>
            <person name="Hensen N."/>
            <person name="Bonometti L."/>
            <person name="Westerberg I."/>
            <person name="Brannstrom I.O."/>
            <person name="Guillou S."/>
            <person name="Cros-Aarteil S."/>
            <person name="Calhoun S."/>
            <person name="Haridas S."/>
            <person name="Kuo A."/>
            <person name="Mondo S."/>
            <person name="Pangilinan J."/>
            <person name="Riley R."/>
            <person name="Labutti K."/>
            <person name="Andreopoulos B."/>
            <person name="Lipzen A."/>
            <person name="Chen C."/>
            <person name="Yanf M."/>
            <person name="Daum C."/>
            <person name="Ng V."/>
            <person name="Clum A."/>
            <person name="Steindorff A."/>
            <person name="Ohm R."/>
            <person name="Martin F."/>
            <person name="Silar P."/>
            <person name="Natvig D."/>
            <person name="Lalanne C."/>
            <person name="Gautier V."/>
            <person name="Ament-Velasquez S.L."/>
            <person name="Kruys A."/>
            <person name="Hutchinson M.I."/>
            <person name="Powell A.J."/>
            <person name="Barry K."/>
            <person name="Miller A.N."/>
            <person name="Grigoriev I.V."/>
            <person name="Debuchy R."/>
            <person name="Gladieux P."/>
            <person name="Thoren M.H."/>
            <person name="Johannesson H."/>
        </authorList>
    </citation>
    <scope>NUCLEOTIDE SEQUENCE</scope>
    <source>
        <strain evidence="9">8032-3</strain>
    </source>
</reference>
<evidence type="ECO:0000256" key="8">
    <source>
        <dbReference type="SAM" id="Phobius"/>
    </source>
</evidence>
<dbReference type="AlphaFoldDB" id="A0AAJ0BXE5"/>
<sequence>MIAQRVGATALRRVATKPSNAFFTQNLVRAALASNLSATQSRPVTTQKLTPNEGNTILDQQRLLRPVSPHLEIYDKKQTYFGGSIWQRFTGAGLSGALYVYAAAYLTAPLLGWHLESQSLVAAFAALPVAAKTGVKFVAAWPLVFHFYNGIRHLVYDLAIGFSKKTIIQGGYMIWGASVVTTVGLLFL</sequence>
<evidence type="ECO:0000256" key="1">
    <source>
        <dbReference type="ARBA" id="ARBA00004141"/>
    </source>
</evidence>